<proteinExistence type="predicted"/>
<comment type="caution">
    <text evidence="1">The sequence shown here is derived from an EMBL/GenBank/DDBJ whole genome shotgun (WGS) entry which is preliminary data.</text>
</comment>
<dbReference type="EMBL" id="DUZY01000002">
    <property type="protein sequence ID" value="DAD28301.1"/>
    <property type="molecule type" value="Genomic_DNA"/>
</dbReference>
<sequence>MPLICPKVITCLMCELQSQGSDCSKWENVFDNISVPRHAFQKNKAGFKQFRLLAWMLASIRHYAFEMLSIQTVTVCNAFCNVITFERHAFGL</sequence>
<protein>
    <submittedName>
        <fullName evidence="1">Uncharacterized protein</fullName>
    </submittedName>
</protein>
<organism evidence="1 2">
    <name type="scientific">Nelumbo nucifera</name>
    <name type="common">Sacred lotus</name>
    <dbReference type="NCBI Taxonomy" id="4432"/>
    <lineage>
        <taxon>Eukaryota</taxon>
        <taxon>Viridiplantae</taxon>
        <taxon>Streptophyta</taxon>
        <taxon>Embryophyta</taxon>
        <taxon>Tracheophyta</taxon>
        <taxon>Spermatophyta</taxon>
        <taxon>Magnoliopsida</taxon>
        <taxon>Proteales</taxon>
        <taxon>Nelumbonaceae</taxon>
        <taxon>Nelumbo</taxon>
    </lineage>
</organism>
<keyword evidence="2" id="KW-1185">Reference proteome</keyword>
<accession>A0A822Y9R1</accession>
<dbReference type="AlphaFoldDB" id="A0A822Y9R1"/>
<gene>
    <name evidence="1" type="ORF">HUJ06_029769</name>
</gene>
<dbReference type="Proteomes" id="UP000607653">
    <property type="component" value="Unassembled WGS sequence"/>
</dbReference>
<evidence type="ECO:0000313" key="1">
    <source>
        <dbReference type="EMBL" id="DAD28301.1"/>
    </source>
</evidence>
<name>A0A822Y9R1_NELNU</name>
<reference evidence="1 2" key="1">
    <citation type="journal article" date="2020" name="Mol. Biol. Evol.">
        <title>Distinct Expression and Methylation Patterns for Genes with Different Fates following a Single Whole-Genome Duplication in Flowering Plants.</title>
        <authorList>
            <person name="Shi T."/>
            <person name="Rahmani R.S."/>
            <person name="Gugger P.F."/>
            <person name="Wang M."/>
            <person name="Li H."/>
            <person name="Zhang Y."/>
            <person name="Li Z."/>
            <person name="Wang Q."/>
            <person name="Van de Peer Y."/>
            <person name="Marchal K."/>
            <person name="Chen J."/>
        </authorList>
    </citation>
    <scope>NUCLEOTIDE SEQUENCE [LARGE SCALE GENOMIC DNA]</scope>
    <source>
        <tissue evidence="1">Leaf</tissue>
    </source>
</reference>
<evidence type="ECO:0000313" key="2">
    <source>
        <dbReference type="Proteomes" id="UP000607653"/>
    </source>
</evidence>